<reference evidence="9" key="1">
    <citation type="journal article" date="2021" name="Open Biol.">
        <title>Shared evolutionary footprints suggest mitochondrial oxidative damage underlies multiple complex I losses in fungi.</title>
        <authorList>
            <person name="Schikora-Tamarit M.A."/>
            <person name="Marcet-Houben M."/>
            <person name="Nosek J."/>
            <person name="Gabaldon T."/>
        </authorList>
    </citation>
    <scope>NUCLEOTIDE SEQUENCE</scope>
    <source>
        <strain evidence="9">CBS6341</strain>
    </source>
</reference>
<dbReference type="Pfam" id="PF01822">
    <property type="entry name" value="WSC"/>
    <property type="match status" value="1"/>
</dbReference>
<feature type="chain" id="PRO_5040211754" description="WSC domain-containing protein" evidence="7">
    <location>
        <begin position="20"/>
        <end position="350"/>
    </location>
</feature>
<dbReference type="SMART" id="SM00321">
    <property type="entry name" value="WSC"/>
    <property type="match status" value="1"/>
</dbReference>
<feature type="signal peptide" evidence="7">
    <location>
        <begin position="1"/>
        <end position="19"/>
    </location>
</feature>
<feature type="region of interest" description="Disordered" evidence="5">
    <location>
        <begin position="208"/>
        <end position="241"/>
    </location>
</feature>
<evidence type="ECO:0000256" key="5">
    <source>
        <dbReference type="SAM" id="MobiDB-lite"/>
    </source>
</evidence>
<evidence type="ECO:0000313" key="10">
    <source>
        <dbReference type="Proteomes" id="UP000769528"/>
    </source>
</evidence>
<dbReference type="PANTHER" id="PTHR15549:SF34">
    <property type="entry name" value="MID2 DOMAIN-CONTAINING PROTEIN"/>
    <property type="match status" value="1"/>
</dbReference>
<protein>
    <recommendedName>
        <fullName evidence="8">WSC domain-containing protein</fullName>
    </recommendedName>
</protein>
<evidence type="ECO:0000313" key="9">
    <source>
        <dbReference type="EMBL" id="KAH3673309.1"/>
    </source>
</evidence>
<keyword evidence="2 6" id="KW-0812">Transmembrane</keyword>
<dbReference type="Proteomes" id="UP000769528">
    <property type="component" value="Unassembled WGS sequence"/>
</dbReference>
<dbReference type="GO" id="GO:0016020">
    <property type="term" value="C:membrane"/>
    <property type="evidence" value="ECO:0007669"/>
    <property type="project" value="UniProtKB-SubCell"/>
</dbReference>
<evidence type="ECO:0000256" key="7">
    <source>
        <dbReference type="SAM" id="SignalP"/>
    </source>
</evidence>
<evidence type="ECO:0000256" key="4">
    <source>
        <dbReference type="ARBA" id="ARBA00023136"/>
    </source>
</evidence>
<comment type="subcellular location">
    <subcellularLocation>
        <location evidence="1">Membrane</location>
        <topology evidence="1">Single-pass membrane protein</topology>
    </subcellularLocation>
</comment>
<feature type="domain" description="WSC" evidence="8">
    <location>
        <begin position="20"/>
        <end position="106"/>
    </location>
</feature>
<name>A0A9P8TC52_9ASCO</name>
<keyword evidence="7" id="KW-0732">Signal</keyword>
<keyword evidence="3 6" id="KW-1133">Transmembrane helix</keyword>
<accession>A0A9P8TC52</accession>
<comment type="caution">
    <text evidence="9">The sequence shown here is derived from an EMBL/GenBank/DDBJ whole genome shotgun (WGS) entry which is preliminary data.</text>
</comment>
<evidence type="ECO:0000256" key="3">
    <source>
        <dbReference type="ARBA" id="ARBA00022989"/>
    </source>
</evidence>
<evidence type="ECO:0000256" key="6">
    <source>
        <dbReference type="SAM" id="Phobius"/>
    </source>
</evidence>
<evidence type="ECO:0000256" key="1">
    <source>
        <dbReference type="ARBA" id="ARBA00004167"/>
    </source>
</evidence>
<dbReference type="GO" id="GO:0071944">
    <property type="term" value="C:cell periphery"/>
    <property type="evidence" value="ECO:0007669"/>
    <property type="project" value="UniProtKB-ARBA"/>
</dbReference>
<keyword evidence="10" id="KW-1185">Reference proteome</keyword>
<gene>
    <name evidence="9" type="ORF">WICMUC_003769</name>
</gene>
<dbReference type="AlphaFoldDB" id="A0A9P8TC52"/>
<dbReference type="PROSITE" id="PS51212">
    <property type="entry name" value="WSC"/>
    <property type="match status" value="1"/>
</dbReference>
<proteinExistence type="predicted"/>
<sequence>MTPFPILVILSTLFALSQSAETSLGCYANLPSSYTTSSTYEYQTPSYCYGICGSEYSYFALYQGNTCICGNEAPSGDTSSDCTTSCFGYGSKTCGGSDAYNFYSTGKDSTANSKSNSNSGSTSTTSTSTSSTSSTSGTTNNSNTKTESTTNTGSTTTSTSQTSSSETSEAGNTSTTTSAVSTQSVSGTTVVIYSTVAVNPTTVSTVVTTASSSTSSKSTENPSSSANASSKDSSNSKKSNIVGPVVGGVVGGVVFIILIVLLIIFLRRRSNNDTEEAVLSDSAYQAAIKRDKSQINRPLSNPFLSKEETMIDQRLNPVMLGRRRISEGSLADEADYSRKILRVANPDDEL</sequence>
<dbReference type="PANTHER" id="PTHR15549">
    <property type="entry name" value="PAIRED IMMUNOGLOBULIN-LIKE TYPE 2 RECEPTOR"/>
    <property type="match status" value="1"/>
</dbReference>
<reference evidence="9" key="2">
    <citation type="submission" date="2021-01" db="EMBL/GenBank/DDBJ databases">
        <authorList>
            <person name="Schikora-Tamarit M.A."/>
        </authorList>
    </citation>
    <scope>NUCLEOTIDE SEQUENCE</scope>
    <source>
        <strain evidence="9">CBS6341</strain>
    </source>
</reference>
<evidence type="ECO:0000256" key="2">
    <source>
        <dbReference type="ARBA" id="ARBA00022692"/>
    </source>
</evidence>
<dbReference type="EMBL" id="JAEUBF010001028">
    <property type="protein sequence ID" value="KAH3673309.1"/>
    <property type="molecule type" value="Genomic_DNA"/>
</dbReference>
<dbReference type="OrthoDB" id="5985073at2759"/>
<keyword evidence="4 6" id="KW-0472">Membrane</keyword>
<organism evidence="9 10">
    <name type="scientific">Wickerhamomyces mucosus</name>
    <dbReference type="NCBI Taxonomy" id="1378264"/>
    <lineage>
        <taxon>Eukaryota</taxon>
        <taxon>Fungi</taxon>
        <taxon>Dikarya</taxon>
        <taxon>Ascomycota</taxon>
        <taxon>Saccharomycotina</taxon>
        <taxon>Saccharomycetes</taxon>
        <taxon>Phaffomycetales</taxon>
        <taxon>Wickerhamomycetaceae</taxon>
        <taxon>Wickerhamomyces</taxon>
    </lineage>
</organism>
<feature type="region of interest" description="Disordered" evidence="5">
    <location>
        <begin position="109"/>
        <end position="181"/>
    </location>
</feature>
<evidence type="ECO:0000259" key="8">
    <source>
        <dbReference type="PROSITE" id="PS51212"/>
    </source>
</evidence>
<dbReference type="InterPro" id="IPR002889">
    <property type="entry name" value="WSC_carb-bd"/>
</dbReference>
<dbReference type="InterPro" id="IPR051694">
    <property type="entry name" value="Immunoregulatory_rcpt-like"/>
</dbReference>
<feature type="transmembrane region" description="Helical" evidence="6">
    <location>
        <begin position="241"/>
        <end position="266"/>
    </location>
</feature>